<keyword evidence="3" id="KW-1185">Reference proteome</keyword>
<protein>
    <submittedName>
        <fullName evidence="2">Uncharacterized protein</fullName>
    </submittedName>
</protein>
<proteinExistence type="predicted"/>
<dbReference type="AlphaFoldDB" id="A0A317FAV5"/>
<evidence type="ECO:0000313" key="2">
    <source>
        <dbReference type="EMBL" id="PWS36271.1"/>
    </source>
</evidence>
<name>A0A317FAV5_9PROT</name>
<reference evidence="3" key="1">
    <citation type="submission" date="2018-05" db="EMBL/GenBank/DDBJ databases">
        <authorList>
            <person name="Du Z."/>
            <person name="Wang X."/>
        </authorList>
    </citation>
    <scope>NUCLEOTIDE SEQUENCE [LARGE SCALE GENOMIC DNA]</scope>
    <source>
        <strain evidence="3">CQN31</strain>
    </source>
</reference>
<dbReference type="EMBL" id="QGNA01000003">
    <property type="protein sequence ID" value="PWS36271.1"/>
    <property type="molecule type" value="Genomic_DNA"/>
</dbReference>
<feature type="region of interest" description="Disordered" evidence="1">
    <location>
        <begin position="1"/>
        <end position="20"/>
    </location>
</feature>
<gene>
    <name evidence="2" type="ORF">DFH01_13905</name>
</gene>
<comment type="caution">
    <text evidence="2">The sequence shown here is derived from an EMBL/GenBank/DDBJ whole genome shotgun (WGS) entry which is preliminary data.</text>
</comment>
<evidence type="ECO:0000256" key="1">
    <source>
        <dbReference type="SAM" id="MobiDB-lite"/>
    </source>
</evidence>
<accession>A0A317FAV5</accession>
<evidence type="ECO:0000313" key="3">
    <source>
        <dbReference type="Proteomes" id="UP000245765"/>
    </source>
</evidence>
<dbReference type="OrthoDB" id="7242855at2"/>
<organism evidence="2 3">
    <name type="scientific">Falsiroseomonas bella</name>
    <dbReference type="NCBI Taxonomy" id="2184016"/>
    <lineage>
        <taxon>Bacteria</taxon>
        <taxon>Pseudomonadati</taxon>
        <taxon>Pseudomonadota</taxon>
        <taxon>Alphaproteobacteria</taxon>
        <taxon>Acetobacterales</taxon>
        <taxon>Roseomonadaceae</taxon>
        <taxon>Falsiroseomonas</taxon>
    </lineage>
</organism>
<sequence>MTLPPRPHSGFEEEQLPLGGDAAQDVAYDPARDEMVEIVNLSQKRTGVPGTIFISTRMAAHGPRIKWWPGSPERNGPCPVVTLGDPPRTINMGLPPAAARASEAEAVAWATLNRGALLRFWQDGAVWMEDELRAFLDGLRKLP</sequence>
<dbReference type="RefSeq" id="WP_109871065.1">
    <property type="nucleotide sequence ID" value="NZ_QGNA01000003.1"/>
</dbReference>
<dbReference type="Proteomes" id="UP000245765">
    <property type="component" value="Unassembled WGS sequence"/>
</dbReference>